<evidence type="ECO:0008006" key="3">
    <source>
        <dbReference type="Google" id="ProtNLM"/>
    </source>
</evidence>
<dbReference type="OrthoDB" id="154708at2"/>
<accession>A0A316M8Z4</accession>
<organism evidence="1 2">
    <name type="scientific">Clostridium cadaveris</name>
    <dbReference type="NCBI Taxonomy" id="1529"/>
    <lineage>
        <taxon>Bacteria</taxon>
        <taxon>Bacillati</taxon>
        <taxon>Bacillota</taxon>
        <taxon>Clostridia</taxon>
        <taxon>Eubacteriales</taxon>
        <taxon>Clostridiaceae</taxon>
        <taxon>Clostridium</taxon>
    </lineage>
</organism>
<reference evidence="1 2" key="1">
    <citation type="submission" date="2018-03" db="EMBL/GenBank/DDBJ databases">
        <title>The uncultured portion of the human microbiome is neutrally assembled.</title>
        <authorList>
            <person name="Jeraldo P."/>
            <person name="Boardman L."/>
            <person name="White B.A."/>
            <person name="Nelson H."/>
            <person name="Goldenfeld N."/>
            <person name="Chia N."/>
        </authorList>
    </citation>
    <scope>NUCLEOTIDE SEQUENCE [LARGE SCALE GENOMIC DNA]</scope>
    <source>
        <strain evidence="1">CIM:MAG 903</strain>
    </source>
</reference>
<sequence>MGADLRDTDLRGADLEYSIFLTQQQVNSAKGNASTKLPRELVIPSYWDVHYRFLCTNYLLYSSFINNCL</sequence>
<evidence type="ECO:0000313" key="1">
    <source>
        <dbReference type="EMBL" id="PWL52993.1"/>
    </source>
</evidence>
<name>A0A316M8Z4_9CLOT</name>
<dbReference type="Proteomes" id="UP000246114">
    <property type="component" value="Unassembled WGS sequence"/>
</dbReference>
<protein>
    <recommendedName>
        <fullName evidence="3">Pentapeptide repeat-containing protein</fullName>
    </recommendedName>
</protein>
<dbReference type="EMBL" id="QAMZ01000043">
    <property type="protein sequence ID" value="PWL52993.1"/>
    <property type="molecule type" value="Genomic_DNA"/>
</dbReference>
<proteinExistence type="predicted"/>
<gene>
    <name evidence="1" type="ORF">DBY38_08960</name>
</gene>
<dbReference type="AlphaFoldDB" id="A0A316M8Z4"/>
<evidence type="ECO:0000313" key="2">
    <source>
        <dbReference type="Proteomes" id="UP000246114"/>
    </source>
</evidence>
<comment type="caution">
    <text evidence="1">The sequence shown here is derived from an EMBL/GenBank/DDBJ whole genome shotgun (WGS) entry which is preliminary data.</text>
</comment>